<proteinExistence type="predicted"/>
<dbReference type="InterPro" id="IPR007848">
    <property type="entry name" value="Small_mtfrase_dom"/>
</dbReference>
<dbReference type="CDD" id="cd02440">
    <property type="entry name" value="AdoMet_MTases"/>
    <property type="match status" value="1"/>
</dbReference>
<evidence type="ECO:0000259" key="3">
    <source>
        <dbReference type="Pfam" id="PF05175"/>
    </source>
</evidence>
<reference evidence="4" key="1">
    <citation type="submission" date="2021-04" db="EMBL/GenBank/DDBJ databases">
        <title>Dactylosporangium aurantiacum NRRL B-8018 full assembly.</title>
        <authorList>
            <person name="Hartkoorn R.C."/>
            <person name="Beaudoing E."/>
            <person name="Hot D."/>
        </authorList>
    </citation>
    <scope>NUCLEOTIDE SEQUENCE</scope>
    <source>
        <strain evidence="4">NRRL B-8018</strain>
    </source>
</reference>
<dbReference type="Gene3D" id="3.40.50.150">
    <property type="entry name" value="Vaccinia Virus protein VP39"/>
    <property type="match status" value="1"/>
</dbReference>
<keyword evidence="2" id="KW-0808">Transferase</keyword>
<protein>
    <submittedName>
        <fullName evidence="4">Methyltransferase</fullName>
    </submittedName>
</protein>
<dbReference type="SUPFAM" id="SSF53335">
    <property type="entry name" value="S-adenosyl-L-methionine-dependent methyltransferases"/>
    <property type="match status" value="1"/>
</dbReference>
<dbReference type="PANTHER" id="PTHR47816">
    <property type="entry name" value="RIBOSOMAL RNA SMALL SUBUNIT METHYLTRANSFERASE C"/>
    <property type="match status" value="1"/>
</dbReference>
<dbReference type="InterPro" id="IPR029063">
    <property type="entry name" value="SAM-dependent_MTases_sf"/>
</dbReference>
<name>A0A9Q9IDP6_9ACTN</name>
<dbReference type="EMBL" id="CP073767">
    <property type="protein sequence ID" value="UWZ54122.1"/>
    <property type="molecule type" value="Genomic_DNA"/>
</dbReference>
<keyword evidence="1 4" id="KW-0489">Methyltransferase</keyword>
<dbReference type="GO" id="GO:0008757">
    <property type="term" value="F:S-adenosylmethionine-dependent methyltransferase activity"/>
    <property type="evidence" value="ECO:0007669"/>
    <property type="project" value="InterPro"/>
</dbReference>
<evidence type="ECO:0000313" key="5">
    <source>
        <dbReference type="Proteomes" id="UP001058003"/>
    </source>
</evidence>
<gene>
    <name evidence="4" type="ORF">Daura_47915</name>
</gene>
<evidence type="ECO:0000256" key="2">
    <source>
        <dbReference type="ARBA" id="ARBA00022679"/>
    </source>
</evidence>
<feature type="domain" description="Methyltransferase small" evidence="3">
    <location>
        <begin position="29"/>
        <end position="192"/>
    </location>
</feature>
<dbReference type="OrthoDB" id="9764961at2"/>
<evidence type="ECO:0000313" key="4">
    <source>
        <dbReference type="EMBL" id="UWZ54122.1"/>
    </source>
</evidence>
<dbReference type="InterPro" id="IPR046977">
    <property type="entry name" value="RsmC/RlmG"/>
</dbReference>
<dbReference type="Pfam" id="PF05175">
    <property type="entry name" value="MTS"/>
    <property type="match status" value="1"/>
</dbReference>
<dbReference type="GO" id="GO:0032259">
    <property type="term" value="P:methylation"/>
    <property type="evidence" value="ECO:0007669"/>
    <property type="project" value="UniProtKB-KW"/>
</dbReference>
<sequence length="208" mass="22283">MSGEHYFTADPAADATRHTVVFTVHDQEFRLVASAGVFSASRLDPGTSVLLHRAPLPDGDTTGHLLDLGCGYGPIATVLAANAPRATVYAVDVNQRALALAGENTGPNVVTALPDEVPDSVGFTQIWSNPPIRIGKPELHALLLRWLPRLTPDGTAWLVVAKNLGSDSLQRWLVEQGFEAERYANHKGFRILRVRKAGDGTTGAAQNS</sequence>
<accession>A0A9Q9IDP6</accession>
<organism evidence="4 5">
    <name type="scientific">Dactylosporangium aurantiacum</name>
    <dbReference type="NCBI Taxonomy" id="35754"/>
    <lineage>
        <taxon>Bacteria</taxon>
        <taxon>Bacillati</taxon>
        <taxon>Actinomycetota</taxon>
        <taxon>Actinomycetes</taxon>
        <taxon>Micromonosporales</taxon>
        <taxon>Micromonosporaceae</taxon>
        <taxon>Dactylosporangium</taxon>
    </lineage>
</organism>
<dbReference type="AlphaFoldDB" id="A0A9Q9IDP6"/>
<dbReference type="PANTHER" id="PTHR47816:SF4">
    <property type="entry name" value="RIBOSOMAL RNA SMALL SUBUNIT METHYLTRANSFERASE C"/>
    <property type="match status" value="1"/>
</dbReference>
<dbReference type="Proteomes" id="UP001058003">
    <property type="component" value="Chromosome"/>
</dbReference>
<dbReference type="RefSeq" id="WP_033357642.1">
    <property type="nucleotide sequence ID" value="NZ_CP073767.1"/>
</dbReference>
<dbReference type="KEGG" id="daur:Daura_47915"/>
<evidence type="ECO:0000256" key="1">
    <source>
        <dbReference type="ARBA" id="ARBA00022603"/>
    </source>
</evidence>
<keyword evidence="5" id="KW-1185">Reference proteome</keyword>